<keyword evidence="2" id="KW-1185">Reference proteome</keyword>
<reference evidence="1" key="1">
    <citation type="submission" date="2020-09" db="EMBL/GenBank/DDBJ databases">
        <title>Genome-Enabled Discovery of Anthraquinone Biosynthesis in Senna tora.</title>
        <authorList>
            <person name="Kang S.-H."/>
            <person name="Pandey R.P."/>
            <person name="Lee C.-M."/>
            <person name="Sim J.-S."/>
            <person name="Jeong J.-T."/>
            <person name="Choi B.-S."/>
            <person name="Jung M."/>
            <person name="Ginzburg D."/>
            <person name="Zhao K."/>
            <person name="Won S.Y."/>
            <person name="Oh T.-J."/>
            <person name="Yu Y."/>
            <person name="Kim N.-H."/>
            <person name="Lee O.R."/>
            <person name="Lee T.-H."/>
            <person name="Bashyal P."/>
            <person name="Kim T.-S."/>
            <person name="Lee W.-H."/>
            <person name="Kawkins C."/>
            <person name="Kim C.-K."/>
            <person name="Kim J.S."/>
            <person name="Ahn B.O."/>
            <person name="Rhee S.Y."/>
            <person name="Sohng J.K."/>
        </authorList>
    </citation>
    <scope>NUCLEOTIDE SEQUENCE</scope>
    <source>
        <tissue evidence="1">Leaf</tissue>
    </source>
</reference>
<proteinExistence type="predicted"/>
<name>A0A834X654_9FABA</name>
<accession>A0A834X654</accession>
<dbReference type="EMBL" id="JAAIUW010000003">
    <property type="protein sequence ID" value="KAF7838956.1"/>
    <property type="molecule type" value="Genomic_DNA"/>
</dbReference>
<evidence type="ECO:0000313" key="1">
    <source>
        <dbReference type="EMBL" id="KAF7838956.1"/>
    </source>
</evidence>
<protein>
    <submittedName>
        <fullName evidence="1">Uncharacterized protein</fullName>
    </submittedName>
</protein>
<evidence type="ECO:0000313" key="2">
    <source>
        <dbReference type="Proteomes" id="UP000634136"/>
    </source>
</evidence>
<gene>
    <name evidence="1" type="ORF">G2W53_007438</name>
</gene>
<comment type="caution">
    <text evidence="1">The sequence shown here is derived from an EMBL/GenBank/DDBJ whole genome shotgun (WGS) entry which is preliminary data.</text>
</comment>
<sequence>MLISETAFNLLDHLRVVDCGNFKSFDSGTKLIKSGDPQLEAEMINRLQHVLPPFPFEQLLPFPIVQVSFSVPWSEVELLVRTNTIHYELFRSTGICMIPLFVCHTILYNVMKETILKCELRSSKVCALSAMTGDVQRLGFEEIENGDLGPWTNITASATTSGDIFLAKAIELTSSRVAVVNILPMFSVMWRTASLNSSLFELHLFLFLDPDEASAPQSTPPPSE</sequence>
<dbReference type="Proteomes" id="UP000634136">
    <property type="component" value="Unassembled WGS sequence"/>
</dbReference>
<dbReference type="AlphaFoldDB" id="A0A834X654"/>
<organism evidence="1 2">
    <name type="scientific">Senna tora</name>
    <dbReference type="NCBI Taxonomy" id="362788"/>
    <lineage>
        <taxon>Eukaryota</taxon>
        <taxon>Viridiplantae</taxon>
        <taxon>Streptophyta</taxon>
        <taxon>Embryophyta</taxon>
        <taxon>Tracheophyta</taxon>
        <taxon>Spermatophyta</taxon>
        <taxon>Magnoliopsida</taxon>
        <taxon>eudicotyledons</taxon>
        <taxon>Gunneridae</taxon>
        <taxon>Pentapetalae</taxon>
        <taxon>rosids</taxon>
        <taxon>fabids</taxon>
        <taxon>Fabales</taxon>
        <taxon>Fabaceae</taxon>
        <taxon>Caesalpinioideae</taxon>
        <taxon>Cassia clade</taxon>
        <taxon>Senna</taxon>
    </lineage>
</organism>